<name>A8PLH6_9COXI</name>
<feature type="signal peptide" evidence="1">
    <location>
        <begin position="1"/>
        <end position="21"/>
    </location>
</feature>
<dbReference type="Proteomes" id="UP000054075">
    <property type="component" value="Unassembled WGS sequence"/>
</dbReference>
<evidence type="ECO:0000313" key="3">
    <source>
        <dbReference type="Proteomes" id="UP000054075"/>
    </source>
</evidence>
<comment type="caution">
    <text evidence="2">The sequence shown here is derived from an EMBL/GenBank/DDBJ whole genome shotgun (WGS) entry which is preliminary data.</text>
</comment>
<evidence type="ECO:0008006" key="4">
    <source>
        <dbReference type="Google" id="ProtNLM"/>
    </source>
</evidence>
<reference evidence="2" key="1">
    <citation type="submission" date="2006-04" db="EMBL/GenBank/DDBJ databases">
        <authorList>
            <person name="Seshadri R."/>
            <person name="Federici B.A."/>
        </authorList>
    </citation>
    <scope>NUCLEOTIDE SEQUENCE [LARGE SCALE GENOMIC DNA]</scope>
</reference>
<gene>
    <name evidence="2" type="ORF">RICGR_0430</name>
</gene>
<feature type="chain" id="PRO_5002726969" description="Surface antigen domain-containing protein" evidence="1">
    <location>
        <begin position="22"/>
        <end position="135"/>
    </location>
</feature>
<dbReference type="AlphaFoldDB" id="A8PLH6"/>
<organism evidence="2 3">
    <name type="scientific">Rickettsiella grylli</name>
    <dbReference type="NCBI Taxonomy" id="59196"/>
    <lineage>
        <taxon>Bacteria</taxon>
        <taxon>Pseudomonadati</taxon>
        <taxon>Pseudomonadota</taxon>
        <taxon>Gammaproteobacteria</taxon>
        <taxon>Legionellales</taxon>
        <taxon>Coxiellaceae</taxon>
        <taxon>Rickettsiella</taxon>
    </lineage>
</organism>
<dbReference type="EMBL" id="AAQJ02000001">
    <property type="protein sequence ID" value="EDP46069.1"/>
    <property type="molecule type" value="Genomic_DNA"/>
</dbReference>
<reference evidence="2" key="2">
    <citation type="submission" date="2007-10" db="EMBL/GenBank/DDBJ databases">
        <authorList>
            <person name="Myers G.S."/>
        </authorList>
    </citation>
    <scope>NUCLEOTIDE SEQUENCE [LARGE SCALE GENOMIC DNA]</scope>
</reference>
<evidence type="ECO:0000313" key="2">
    <source>
        <dbReference type="EMBL" id="EDP46069.1"/>
    </source>
</evidence>
<accession>A8PLH6</accession>
<keyword evidence="1" id="KW-0732">Signal</keyword>
<keyword evidence="3" id="KW-1185">Reference proteome</keyword>
<proteinExistence type="predicted"/>
<dbReference type="OrthoDB" id="6170015at2"/>
<dbReference type="STRING" id="59196.RICGR_0430"/>
<protein>
    <recommendedName>
        <fullName evidence="4">Surface antigen domain-containing protein</fullName>
    </recommendedName>
</protein>
<evidence type="ECO:0000256" key="1">
    <source>
        <dbReference type="SAM" id="SignalP"/>
    </source>
</evidence>
<sequence>MQKIIKWLLSGMFILNLAACASYHIKTTHYPSQETRLENEGRVIDDSLAQVMGNTDQYKLKNLIATAKPTQMTGWQSESTNVRFVFVSKKIFVNPEGQGCRDYQIKLIRGLFRQTSSFNYTACRNSEGKWHVFRH</sequence>